<proteinExistence type="predicted"/>
<dbReference type="AlphaFoldDB" id="A0A1V6PUZ5"/>
<comment type="caution">
    <text evidence="1">The sequence shown here is derived from an EMBL/GenBank/DDBJ whole genome shotgun (WGS) entry which is preliminary data.</text>
</comment>
<name>A0A1V6PUZ5_9EURO</name>
<dbReference type="Proteomes" id="UP000191672">
    <property type="component" value="Unassembled WGS sequence"/>
</dbReference>
<dbReference type="EMBL" id="MDYN01000033">
    <property type="protein sequence ID" value="OQD80785.1"/>
    <property type="molecule type" value="Genomic_DNA"/>
</dbReference>
<keyword evidence="2" id="KW-1185">Reference proteome</keyword>
<evidence type="ECO:0000313" key="1">
    <source>
        <dbReference type="EMBL" id="OQD80785.1"/>
    </source>
</evidence>
<organism evidence="1 2">
    <name type="scientific">Penicillium antarcticum</name>
    <dbReference type="NCBI Taxonomy" id="416450"/>
    <lineage>
        <taxon>Eukaryota</taxon>
        <taxon>Fungi</taxon>
        <taxon>Dikarya</taxon>
        <taxon>Ascomycota</taxon>
        <taxon>Pezizomycotina</taxon>
        <taxon>Eurotiomycetes</taxon>
        <taxon>Eurotiomycetidae</taxon>
        <taxon>Eurotiales</taxon>
        <taxon>Aspergillaceae</taxon>
        <taxon>Penicillium</taxon>
    </lineage>
</organism>
<gene>
    <name evidence="1" type="ORF">PENANT_c033G10715</name>
</gene>
<protein>
    <submittedName>
        <fullName evidence="1">Uncharacterized protein</fullName>
    </submittedName>
</protein>
<reference evidence="2" key="1">
    <citation type="journal article" date="2017" name="Nat. Microbiol.">
        <title>Global analysis of biosynthetic gene clusters reveals vast potential of secondary metabolite production in Penicillium species.</title>
        <authorList>
            <person name="Nielsen J.C."/>
            <person name="Grijseels S."/>
            <person name="Prigent S."/>
            <person name="Ji B."/>
            <person name="Dainat J."/>
            <person name="Nielsen K.F."/>
            <person name="Frisvad J.C."/>
            <person name="Workman M."/>
            <person name="Nielsen J."/>
        </authorList>
    </citation>
    <scope>NUCLEOTIDE SEQUENCE [LARGE SCALE GENOMIC DNA]</scope>
    <source>
        <strain evidence="2">IBT 31811</strain>
    </source>
</reference>
<evidence type="ECO:0000313" key="2">
    <source>
        <dbReference type="Proteomes" id="UP000191672"/>
    </source>
</evidence>
<accession>A0A1V6PUZ5</accession>
<sequence length="83" mass="9684">MGRLQGHAILRRALPPLCIGDLNSWKDFFDDVKAFEPEHEWSRRVLRLAHNSRPTDPELLLLVMSMESRAASNSKWDRLLERS</sequence>